<protein>
    <submittedName>
        <fullName evidence="11">ARAD1C33484p</fullName>
    </submittedName>
</protein>
<keyword evidence="5" id="KW-0653">Protein transport</keyword>
<feature type="transmembrane region" description="Helical" evidence="10">
    <location>
        <begin position="92"/>
        <end position="112"/>
    </location>
</feature>
<dbReference type="PhylomeDB" id="A0A060T3H8"/>
<evidence type="ECO:0000256" key="4">
    <source>
        <dbReference type="ARBA" id="ARBA00022692"/>
    </source>
</evidence>
<evidence type="ECO:0000256" key="9">
    <source>
        <dbReference type="SAM" id="MobiDB-lite"/>
    </source>
</evidence>
<feature type="transmembrane region" description="Helical" evidence="10">
    <location>
        <begin position="20"/>
        <end position="41"/>
    </location>
</feature>
<keyword evidence="8 10" id="KW-0472">Membrane</keyword>
<evidence type="ECO:0000256" key="10">
    <source>
        <dbReference type="SAM" id="Phobius"/>
    </source>
</evidence>
<dbReference type="PANTHER" id="PTHR12952:SF0">
    <property type="entry name" value="PROTEIN SYS1 HOMOLOG"/>
    <property type="match status" value="1"/>
</dbReference>
<evidence type="ECO:0000256" key="3">
    <source>
        <dbReference type="ARBA" id="ARBA00022448"/>
    </source>
</evidence>
<feature type="compositionally biased region" description="Low complexity" evidence="9">
    <location>
        <begin position="162"/>
        <end position="182"/>
    </location>
</feature>
<dbReference type="Pfam" id="PF09801">
    <property type="entry name" value="SYS1"/>
    <property type="match status" value="1"/>
</dbReference>
<dbReference type="AlphaFoldDB" id="A0A060T3H8"/>
<dbReference type="InterPro" id="IPR019185">
    <property type="entry name" value="Integral_membrane_SYS1-rel"/>
</dbReference>
<keyword evidence="6 10" id="KW-1133">Transmembrane helix</keyword>
<name>A0A060T3H8_BLAAD</name>
<keyword evidence="4 10" id="KW-0812">Transmembrane</keyword>
<keyword evidence="3" id="KW-0813">Transport</keyword>
<evidence type="ECO:0000256" key="2">
    <source>
        <dbReference type="ARBA" id="ARBA00008160"/>
    </source>
</evidence>
<comment type="similarity">
    <text evidence="2">Belongs to the SYS1 family.</text>
</comment>
<accession>A0A060T3H8</accession>
<dbReference type="GO" id="GO:0043001">
    <property type="term" value="P:Golgi to plasma membrane protein transport"/>
    <property type="evidence" value="ECO:0007669"/>
    <property type="project" value="TreeGrafter"/>
</dbReference>
<feature type="region of interest" description="Disordered" evidence="9">
    <location>
        <begin position="159"/>
        <end position="182"/>
    </location>
</feature>
<organism evidence="11">
    <name type="scientific">Blastobotrys adeninivorans</name>
    <name type="common">Yeast</name>
    <name type="synonym">Arxula adeninivorans</name>
    <dbReference type="NCBI Taxonomy" id="409370"/>
    <lineage>
        <taxon>Eukaryota</taxon>
        <taxon>Fungi</taxon>
        <taxon>Dikarya</taxon>
        <taxon>Ascomycota</taxon>
        <taxon>Saccharomycotina</taxon>
        <taxon>Dipodascomycetes</taxon>
        <taxon>Dipodascales</taxon>
        <taxon>Trichomonascaceae</taxon>
        <taxon>Blastobotrys</taxon>
    </lineage>
</organism>
<evidence type="ECO:0000313" key="11">
    <source>
        <dbReference type="EMBL" id="CDP35354.1"/>
    </source>
</evidence>
<evidence type="ECO:0000256" key="7">
    <source>
        <dbReference type="ARBA" id="ARBA00023034"/>
    </source>
</evidence>
<feature type="transmembrane region" description="Helical" evidence="10">
    <location>
        <begin position="118"/>
        <end position="137"/>
    </location>
</feature>
<dbReference type="GO" id="GO:0034067">
    <property type="term" value="P:protein localization to Golgi apparatus"/>
    <property type="evidence" value="ECO:0007669"/>
    <property type="project" value="TreeGrafter"/>
</dbReference>
<feature type="transmembrane region" description="Helical" evidence="10">
    <location>
        <begin position="64"/>
        <end position="85"/>
    </location>
</feature>
<evidence type="ECO:0000256" key="6">
    <source>
        <dbReference type="ARBA" id="ARBA00022989"/>
    </source>
</evidence>
<keyword evidence="7" id="KW-0333">Golgi apparatus</keyword>
<dbReference type="GO" id="GO:0005802">
    <property type="term" value="C:trans-Golgi network"/>
    <property type="evidence" value="ECO:0007669"/>
    <property type="project" value="TreeGrafter"/>
</dbReference>
<dbReference type="GO" id="GO:0005829">
    <property type="term" value="C:cytosol"/>
    <property type="evidence" value="ECO:0007669"/>
    <property type="project" value="GOC"/>
</dbReference>
<dbReference type="PANTHER" id="PTHR12952">
    <property type="entry name" value="SYS1"/>
    <property type="match status" value="1"/>
</dbReference>
<reference evidence="11" key="1">
    <citation type="submission" date="2014-02" db="EMBL/GenBank/DDBJ databases">
        <authorList>
            <person name="Genoscope - CEA"/>
        </authorList>
    </citation>
    <scope>NUCLEOTIDE SEQUENCE</scope>
    <source>
        <strain evidence="11">LS3</strain>
    </source>
</reference>
<reference evidence="11" key="2">
    <citation type="submission" date="2014-06" db="EMBL/GenBank/DDBJ databases">
        <title>The complete genome of Blastobotrys (Arxula) adeninivorans LS3 - a yeast of biotechnological interest.</title>
        <authorList>
            <person name="Kunze G."/>
            <person name="Gaillardin C."/>
            <person name="Czernicka M."/>
            <person name="Durrens P."/>
            <person name="Martin T."/>
            <person name="Boer E."/>
            <person name="Gabaldon T."/>
            <person name="Cruz J."/>
            <person name="Talla E."/>
            <person name="Marck C."/>
            <person name="Goffeau A."/>
            <person name="Barbe V."/>
            <person name="Baret P."/>
            <person name="Baronian K."/>
            <person name="Beier S."/>
            <person name="Bleykasten C."/>
            <person name="Bode R."/>
            <person name="Casaregola S."/>
            <person name="Despons L."/>
            <person name="Fairhead C."/>
            <person name="Giersberg M."/>
            <person name="Gierski P."/>
            <person name="Hahnel U."/>
            <person name="Hartmann A."/>
            <person name="Jankowska D."/>
            <person name="Jubin C."/>
            <person name="Jung P."/>
            <person name="Lafontaine I."/>
            <person name="Leh-Louis V."/>
            <person name="Lemaire M."/>
            <person name="Marcet-Houben M."/>
            <person name="Mascher M."/>
            <person name="Morel G."/>
            <person name="Richard G.-F."/>
            <person name="Riechen J."/>
            <person name="Sacerdot C."/>
            <person name="Sarkar A."/>
            <person name="Savel G."/>
            <person name="Schacherer J."/>
            <person name="Sherman D."/>
            <person name="Straub M.-L."/>
            <person name="Stein N."/>
            <person name="Thierry A."/>
            <person name="Trautwein-Schult A."/>
            <person name="Westhof E."/>
            <person name="Worch S."/>
            <person name="Dujon B."/>
            <person name="Souciet J.-L."/>
            <person name="Wincker P."/>
            <person name="Scholz U."/>
            <person name="Neuveglise N."/>
        </authorList>
    </citation>
    <scope>NUCLEOTIDE SEQUENCE</scope>
    <source>
        <strain evidence="11">LS3</strain>
    </source>
</reference>
<dbReference type="EMBL" id="HG937693">
    <property type="protein sequence ID" value="CDP35354.1"/>
    <property type="molecule type" value="Genomic_DNA"/>
</dbReference>
<evidence type="ECO:0000256" key="1">
    <source>
        <dbReference type="ARBA" id="ARBA00004653"/>
    </source>
</evidence>
<evidence type="ECO:0000256" key="5">
    <source>
        <dbReference type="ARBA" id="ARBA00022927"/>
    </source>
</evidence>
<dbReference type="GO" id="GO:0000139">
    <property type="term" value="C:Golgi membrane"/>
    <property type="evidence" value="ECO:0007669"/>
    <property type="project" value="UniProtKB-SubCell"/>
</dbReference>
<evidence type="ECO:0000256" key="8">
    <source>
        <dbReference type="ARBA" id="ARBA00023136"/>
    </source>
</evidence>
<proteinExistence type="inferred from homology"/>
<dbReference type="GO" id="GO:0006895">
    <property type="term" value="P:Golgi to endosome transport"/>
    <property type="evidence" value="ECO:0007669"/>
    <property type="project" value="TreeGrafter"/>
</dbReference>
<sequence length="182" mass="20652">MDSKAIRTEFLAPKRLLSQILLLQVVYYVIGTVLIGFYYAISGEHFSIKIVFSWEQVQSSNTTGWSLALLWLLDTFFSVLAMTIIVGRSKLALDFTLTLHGINFLVVWLVSGRFPLSLLWWGVQIVSILLMVSLGTWTSQWRELRVTFFDSRGYEMVDMPPSQQSQNDSSQNGNKSSDGQTV</sequence>
<gene>
    <name evidence="11" type="ORF">GNLVRS02_ARAD1C33484g</name>
</gene>
<comment type="subcellular location">
    <subcellularLocation>
        <location evidence="1">Golgi apparatus membrane</location>
        <topology evidence="1">Multi-pass membrane protein</topology>
    </subcellularLocation>
</comment>